<sequence length="362" mass="37020">MCVMRVVVATDRIGDLDSAGVGSALAAGWQRTAPWAELAVVPMGESARGFGGAAAALLGVEAMLLAAEGGAVVAADRATLVISVEQQVDHRAWVPLGSSVELGRMVAEQIREHRPRHLVIDVGGVAAQDGGAGFLHGLGARADAPLDEGVTGLRGITDVDLSPVHHLLAEVDDITVIVPDAEAEIPLLGLRGTTSLRGSAARQEPGSVLENQDMLDADAALEAFAAAVDPEAAGRPGAGACGVAFALLALGADVGGGPRWCGDRAGIERTLAHADVVLTGTDLFDFASRGGGVVQHMAHLSEVALRPCIAAAGAVVIGAREMRSMGIESAYAVDELAGERQPMVGADDLVELGARIARTWDR</sequence>
<dbReference type="GO" id="GO:0008887">
    <property type="term" value="F:glycerate kinase activity"/>
    <property type="evidence" value="ECO:0007669"/>
    <property type="project" value="InterPro"/>
</dbReference>
<evidence type="ECO:0000256" key="1">
    <source>
        <dbReference type="ARBA" id="ARBA00006284"/>
    </source>
</evidence>
<dbReference type="Gene3D" id="3.40.50.10350">
    <property type="entry name" value="Glycerate kinase, domain 1"/>
    <property type="match status" value="1"/>
</dbReference>
<keyword evidence="3 4" id="KW-0418">Kinase</keyword>
<accession>A0A542ZR72</accession>
<keyword evidence="2" id="KW-0808">Transferase</keyword>
<keyword evidence="5" id="KW-1185">Reference proteome</keyword>
<dbReference type="PANTHER" id="PTHR21599">
    <property type="entry name" value="GLYCERATE KINASE"/>
    <property type="match status" value="1"/>
</dbReference>
<dbReference type="EMBL" id="VFOR01000001">
    <property type="protein sequence ID" value="TQL62855.1"/>
    <property type="molecule type" value="Genomic_DNA"/>
</dbReference>
<dbReference type="Proteomes" id="UP000316196">
    <property type="component" value="Unassembled WGS sequence"/>
</dbReference>
<dbReference type="InterPro" id="IPR018197">
    <property type="entry name" value="Glycerate_kinase_RE-like"/>
</dbReference>
<gene>
    <name evidence="4" type="ORF">FB460_0646</name>
</gene>
<dbReference type="Pfam" id="PF02595">
    <property type="entry name" value="Gly_kinase"/>
    <property type="match status" value="1"/>
</dbReference>
<evidence type="ECO:0000313" key="4">
    <source>
        <dbReference type="EMBL" id="TQL62855.1"/>
    </source>
</evidence>
<evidence type="ECO:0000313" key="5">
    <source>
        <dbReference type="Proteomes" id="UP000316196"/>
    </source>
</evidence>
<organism evidence="4 5">
    <name type="scientific">Propioniferax innocua</name>
    <dbReference type="NCBI Taxonomy" id="1753"/>
    <lineage>
        <taxon>Bacteria</taxon>
        <taxon>Bacillati</taxon>
        <taxon>Actinomycetota</taxon>
        <taxon>Actinomycetes</taxon>
        <taxon>Propionibacteriales</taxon>
        <taxon>Propionibacteriaceae</taxon>
        <taxon>Propioniferax</taxon>
    </lineage>
</organism>
<proteinExistence type="inferred from homology"/>
<dbReference type="PANTHER" id="PTHR21599:SF0">
    <property type="entry name" value="GLYCERATE KINASE"/>
    <property type="match status" value="1"/>
</dbReference>
<reference evidence="4 5" key="1">
    <citation type="submission" date="2019-06" db="EMBL/GenBank/DDBJ databases">
        <title>Sequencing the genomes of 1000 actinobacteria strains.</title>
        <authorList>
            <person name="Klenk H.-P."/>
        </authorList>
    </citation>
    <scope>NUCLEOTIDE SEQUENCE [LARGE SCALE GENOMIC DNA]</scope>
    <source>
        <strain evidence="4 5">DSM 8251</strain>
    </source>
</reference>
<name>A0A542ZR72_9ACTN</name>
<comment type="similarity">
    <text evidence="1">Belongs to the glycerate kinase type-1 family.</text>
</comment>
<dbReference type="InterPro" id="IPR036129">
    <property type="entry name" value="Glycerate_kinase_sf"/>
</dbReference>
<comment type="caution">
    <text evidence="4">The sequence shown here is derived from an EMBL/GenBank/DDBJ whole genome shotgun (WGS) entry which is preliminary data.</text>
</comment>
<dbReference type="SUPFAM" id="SSF110738">
    <property type="entry name" value="Glycerate kinase I"/>
    <property type="match status" value="1"/>
</dbReference>
<evidence type="ECO:0000256" key="2">
    <source>
        <dbReference type="ARBA" id="ARBA00022679"/>
    </source>
</evidence>
<dbReference type="InterPro" id="IPR004381">
    <property type="entry name" value="Glycerate_kinase"/>
</dbReference>
<evidence type="ECO:0000256" key="3">
    <source>
        <dbReference type="ARBA" id="ARBA00022777"/>
    </source>
</evidence>
<dbReference type="OrthoDB" id="9774290at2"/>
<dbReference type="Gene3D" id="3.90.1510.10">
    <property type="entry name" value="Glycerate kinase, domain 2"/>
    <property type="match status" value="1"/>
</dbReference>
<dbReference type="AlphaFoldDB" id="A0A542ZR72"/>
<dbReference type="GO" id="GO:0031388">
    <property type="term" value="P:organic acid phosphorylation"/>
    <property type="evidence" value="ECO:0007669"/>
    <property type="project" value="InterPro"/>
</dbReference>
<dbReference type="InterPro" id="IPR018193">
    <property type="entry name" value="Glyc_kinase_flavodox-like_fold"/>
</dbReference>
<protein>
    <submittedName>
        <fullName evidence="4">Glycerate kinase</fullName>
    </submittedName>
</protein>